<dbReference type="Proteomes" id="UP000253472">
    <property type="component" value="Unassembled WGS sequence"/>
</dbReference>
<comment type="caution">
    <text evidence="9">The sequence shown here is derived from an EMBL/GenBank/DDBJ whole genome shotgun (WGS) entry which is preliminary data.</text>
</comment>
<dbReference type="STRING" id="5486.A0A367YKF0"/>
<evidence type="ECO:0000256" key="8">
    <source>
        <dbReference type="SAM" id="Coils"/>
    </source>
</evidence>
<evidence type="ECO:0000256" key="1">
    <source>
        <dbReference type="ARBA" id="ARBA00004173"/>
    </source>
</evidence>
<dbReference type="EMBL" id="QLNQ01000016">
    <property type="protein sequence ID" value="RCK66324.1"/>
    <property type="molecule type" value="Genomic_DNA"/>
</dbReference>
<keyword evidence="3" id="KW-0809">Transit peptide</keyword>
<evidence type="ECO:0000313" key="9">
    <source>
        <dbReference type="EMBL" id="RCK66324.1"/>
    </source>
</evidence>
<evidence type="ECO:0000256" key="6">
    <source>
        <dbReference type="ARBA" id="ARBA00023274"/>
    </source>
</evidence>
<evidence type="ECO:0000256" key="4">
    <source>
        <dbReference type="ARBA" id="ARBA00022980"/>
    </source>
</evidence>
<proteinExistence type="inferred from homology"/>
<reference evidence="9 10" key="1">
    <citation type="submission" date="2018-06" db="EMBL/GenBank/DDBJ databases">
        <title>Whole genome sequencing of Candida tropicalis (genome annotated by CSBL at Korea University).</title>
        <authorList>
            <person name="Ahn J."/>
        </authorList>
    </citation>
    <scope>NUCLEOTIDE SEQUENCE [LARGE SCALE GENOMIC DNA]</scope>
    <source>
        <strain evidence="9 10">ATCC 20962</strain>
    </source>
</reference>
<dbReference type="AlphaFoldDB" id="A0A367YKF0"/>
<dbReference type="GO" id="GO:0005840">
    <property type="term" value="C:ribosome"/>
    <property type="evidence" value="ECO:0007669"/>
    <property type="project" value="UniProtKB-KW"/>
</dbReference>
<organism evidence="9 10">
    <name type="scientific">Candida viswanathii</name>
    <dbReference type="NCBI Taxonomy" id="5486"/>
    <lineage>
        <taxon>Eukaryota</taxon>
        <taxon>Fungi</taxon>
        <taxon>Dikarya</taxon>
        <taxon>Ascomycota</taxon>
        <taxon>Saccharomycotina</taxon>
        <taxon>Pichiomycetes</taxon>
        <taxon>Debaryomycetaceae</taxon>
        <taxon>Candida/Lodderomyces clade</taxon>
        <taxon>Candida</taxon>
    </lineage>
</organism>
<dbReference type="GO" id="GO:0005739">
    <property type="term" value="C:mitochondrion"/>
    <property type="evidence" value="ECO:0007669"/>
    <property type="project" value="UniProtKB-SubCell"/>
</dbReference>
<dbReference type="GO" id="GO:0003735">
    <property type="term" value="F:structural constituent of ribosome"/>
    <property type="evidence" value="ECO:0007669"/>
    <property type="project" value="InterPro"/>
</dbReference>
<dbReference type="PANTHER" id="PTHR39150">
    <property type="entry name" value="54S RIBOSOMAL PROTEIN L28, MITOCHONDRIAL"/>
    <property type="match status" value="1"/>
</dbReference>
<evidence type="ECO:0000313" key="10">
    <source>
        <dbReference type="Proteomes" id="UP000253472"/>
    </source>
</evidence>
<accession>A0A367YKF0</accession>
<keyword evidence="6" id="KW-0687">Ribonucleoprotein</keyword>
<dbReference type="InterPro" id="IPR019192">
    <property type="entry name" value="Ribosomal_mL40"/>
</dbReference>
<keyword evidence="5" id="KW-0496">Mitochondrion</keyword>
<dbReference type="GO" id="GO:1990904">
    <property type="term" value="C:ribonucleoprotein complex"/>
    <property type="evidence" value="ECO:0007669"/>
    <property type="project" value="UniProtKB-KW"/>
</dbReference>
<dbReference type="PANTHER" id="PTHR39150:SF1">
    <property type="entry name" value="LARGE RIBOSOMAL SUBUNIT PROTEIN ML40"/>
    <property type="match status" value="1"/>
</dbReference>
<comment type="similarity">
    <text evidence="2">Belongs to the mitochondrion-specific ribosomal protein mL40 family.</text>
</comment>
<evidence type="ECO:0000256" key="5">
    <source>
        <dbReference type="ARBA" id="ARBA00023128"/>
    </source>
</evidence>
<protein>
    <recommendedName>
        <fullName evidence="7">Large ribosomal subunit protein mL40</fullName>
    </recommendedName>
</protein>
<dbReference type="GO" id="GO:0032543">
    <property type="term" value="P:mitochondrial translation"/>
    <property type="evidence" value="ECO:0007669"/>
    <property type="project" value="InterPro"/>
</dbReference>
<evidence type="ECO:0000256" key="2">
    <source>
        <dbReference type="ARBA" id="ARBA00009360"/>
    </source>
</evidence>
<dbReference type="OrthoDB" id="2098203at2759"/>
<sequence>MFNPFKKSTVGMSTLKTFTRGAKVKTGVNDATQRVVNQLSVLSASRKQPKLLRLCNEDIVKHKTIMNAWKLVNRRRVTKRMDQLTKQYESIKNAMDDLKTTSPALFKAANSHDDKRFDKFPIEMRIPTDYPPNKPWIYHFVPGSIVRK</sequence>
<feature type="coiled-coil region" evidence="8">
    <location>
        <begin position="74"/>
        <end position="101"/>
    </location>
</feature>
<dbReference type="Gene3D" id="6.10.250.3440">
    <property type="match status" value="1"/>
</dbReference>
<dbReference type="InterPro" id="IPR042831">
    <property type="entry name" value="Ribosomal_mL40_fung"/>
</dbReference>
<gene>
    <name evidence="9" type="primary">MRPL28_0</name>
    <name evidence="9" type="ORF">Cantr_02087</name>
</gene>
<evidence type="ECO:0000256" key="7">
    <source>
        <dbReference type="ARBA" id="ARBA00035192"/>
    </source>
</evidence>
<dbReference type="Pfam" id="PF09812">
    <property type="entry name" value="MRP-L28"/>
    <property type="match status" value="1"/>
</dbReference>
<dbReference type="FunFam" id="6.10.250.3440:FF:000001">
    <property type="entry name" value="Mitochondrial ribosomal protein L40"/>
    <property type="match status" value="1"/>
</dbReference>
<keyword evidence="4 9" id="KW-0689">Ribosomal protein</keyword>
<name>A0A367YKF0_9ASCO</name>
<comment type="subcellular location">
    <subcellularLocation>
        <location evidence="1">Mitochondrion</location>
    </subcellularLocation>
</comment>
<keyword evidence="8" id="KW-0175">Coiled coil</keyword>
<evidence type="ECO:0000256" key="3">
    <source>
        <dbReference type="ARBA" id="ARBA00022946"/>
    </source>
</evidence>
<keyword evidence="10" id="KW-1185">Reference proteome</keyword>